<dbReference type="SUPFAM" id="SSF46785">
    <property type="entry name" value="Winged helix' DNA-binding domain"/>
    <property type="match status" value="1"/>
</dbReference>
<evidence type="ECO:0000259" key="1">
    <source>
        <dbReference type="PROSITE" id="PS50995"/>
    </source>
</evidence>
<reference evidence="3" key="1">
    <citation type="submission" date="2020-03" db="EMBL/GenBank/DDBJ databases">
        <title>Complete genome sequence of sulfur-oxidizing bacterium skT11.</title>
        <authorList>
            <person name="Kanda M."/>
            <person name="Kojima H."/>
            <person name="Fukui M."/>
        </authorList>
    </citation>
    <scope>NUCLEOTIDE SEQUENCE [LARGE SCALE GENOMIC DNA]</scope>
    <source>
        <strain evidence="3">skT11</strain>
    </source>
</reference>
<dbReference type="RefSeq" id="WP_173062328.1">
    <property type="nucleotide sequence ID" value="NZ_AP022853.1"/>
</dbReference>
<dbReference type="InterPro" id="IPR039422">
    <property type="entry name" value="MarR/SlyA-like"/>
</dbReference>
<evidence type="ECO:0000313" key="3">
    <source>
        <dbReference type="Proteomes" id="UP000502260"/>
    </source>
</evidence>
<dbReference type="Proteomes" id="UP000502260">
    <property type="component" value="Chromosome"/>
</dbReference>
<dbReference type="InterPro" id="IPR036390">
    <property type="entry name" value="WH_DNA-bd_sf"/>
</dbReference>
<dbReference type="SMART" id="SM00347">
    <property type="entry name" value="HTH_MARR"/>
    <property type="match status" value="1"/>
</dbReference>
<dbReference type="PANTHER" id="PTHR33164">
    <property type="entry name" value="TRANSCRIPTIONAL REGULATOR, MARR FAMILY"/>
    <property type="match status" value="1"/>
</dbReference>
<accession>A0A6F8VA17</accession>
<gene>
    <name evidence="2" type="ORF">SKTS_13900</name>
</gene>
<dbReference type="InterPro" id="IPR000835">
    <property type="entry name" value="HTH_MarR-typ"/>
</dbReference>
<organism evidence="2 3">
    <name type="scientific">Sulfurimicrobium lacus</name>
    <dbReference type="NCBI Taxonomy" id="2715678"/>
    <lineage>
        <taxon>Bacteria</taxon>
        <taxon>Pseudomonadati</taxon>
        <taxon>Pseudomonadota</taxon>
        <taxon>Betaproteobacteria</taxon>
        <taxon>Nitrosomonadales</taxon>
        <taxon>Sulfuricellaceae</taxon>
        <taxon>Sulfurimicrobium</taxon>
    </lineage>
</organism>
<evidence type="ECO:0000313" key="2">
    <source>
        <dbReference type="EMBL" id="BCB26504.1"/>
    </source>
</evidence>
<dbReference type="PANTHER" id="PTHR33164:SF43">
    <property type="entry name" value="HTH-TYPE TRANSCRIPTIONAL REPRESSOR YETL"/>
    <property type="match status" value="1"/>
</dbReference>
<protein>
    <submittedName>
        <fullName evidence="2">MarR family transcriptional regulator</fullName>
    </submittedName>
</protein>
<dbReference type="GO" id="GO:0006950">
    <property type="term" value="P:response to stress"/>
    <property type="evidence" value="ECO:0007669"/>
    <property type="project" value="TreeGrafter"/>
</dbReference>
<name>A0A6F8VA17_9PROT</name>
<keyword evidence="3" id="KW-1185">Reference proteome</keyword>
<dbReference type="KEGG" id="slac:SKTS_13900"/>
<dbReference type="PROSITE" id="PS50995">
    <property type="entry name" value="HTH_MARR_2"/>
    <property type="match status" value="1"/>
</dbReference>
<dbReference type="InterPro" id="IPR036388">
    <property type="entry name" value="WH-like_DNA-bd_sf"/>
</dbReference>
<feature type="domain" description="HTH marR-type" evidence="1">
    <location>
        <begin position="7"/>
        <end position="151"/>
    </location>
</feature>
<dbReference type="EMBL" id="AP022853">
    <property type="protein sequence ID" value="BCB26504.1"/>
    <property type="molecule type" value="Genomic_DNA"/>
</dbReference>
<dbReference type="Gene3D" id="1.10.10.10">
    <property type="entry name" value="Winged helix-like DNA-binding domain superfamily/Winged helix DNA-binding domain"/>
    <property type="match status" value="1"/>
</dbReference>
<dbReference type="AlphaFoldDB" id="A0A6F8VA17"/>
<dbReference type="GO" id="GO:0003700">
    <property type="term" value="F:DNA-binding transcription factor activity"/>
    <property type="evidence" value="ECO:0007669"/>
    <property type="project" value="InterPro"/>
</dbReference>
<proteinExistence type="predicted"/>
<sequence length="151" mass="17359">MKKTTLGKRDFETLSHFRYQLRRFLRFSEEITLEHGVTHLQYLLLLHIKGYQGREWATVGELAERLQSHHHGVVSLVSRCEKLGLVYREKGKVDRREVEVHLTPAGENVVEELARLHRDELLNLQGIFQVPGVLDLAKDDASEQAPAAKPD</sequence>
<dbReference type="Pfam" id="PF12802">
    <property type="entry name" value="MarR_2"/>
    <property type="match status" value="1"/>
</dbReference>